<accession>A0A6J6SGK2</accession>
<dbReference type="AlphaFoldDB" id="A0A6J6SGK2"/>
<proteinExistence type="predicted"/>
<gene>
    <name evidence="1" type="ORF">UFOPK2579_02759</name>
</gene>
<dbReference type="EMBL" id="CAEZXR010000447">
    <property type="protein sequence ID" value="CAB4733980.1"/>
    <property type="molecule type" value="Genomic_DNA"/>
</dbReference>
<protein>
    <submittedName>
        <fullName evidence="1">Unannotated protein</fullName>
    </submittedName>
</protein>
<reference evidence="1" key="1">
    <citation type="submission" date="2020-05" db="EMBL/GenBank/DDBJ databases">
        <authorList>
            <person name="Chiriac C."/>
            <person name="Salcher M."/>
            <person name="Ghai R."/>
            <person name="Kavagutti S V."/>
        </authorList>
    </citation>
    <scope>NUCLEOTIDE SEQUENCE</scope>
</reference>
<evidence type="ECO:0000313" key="1">
    <source>
        <dbReference type="EMBL" id="CAB4733980.1"/>
    </source>
</evidence>
<organism evidence="1">
    <name type="scientific">freshwater metagenome</name>
    <dbReference type="NCBI Taxonomy" id="449393"/>
    <lineage>
        <taxon>unclassified sequences</taxon>
        <taxon>metagenomes</taxon>
        <taxon>ecological metagenomes</taxon>
    </lineage>
</organism>
<sequence length="118" mass="13093">MPKNVEAPADGLWKTYTSEKSIGGDYIETKRYNALVTVNAQNVRELRLIAQTGPKMGSVKVKIGGGNKYQKVNLYSERVQSFAVFIVRDQFSPLVSGNIQILVTSRNKPVRIDAVLAH</sequence>
<name>A0A6J6SGK2_9ZZZZ</name>